<gene>
    <name evidence="2" type="ORF">JCGZ_14408</name>
</gene>
<protein>
    <submittedName>
        <fullName evidence="2">Uncharacterized protein</fullName>
    </submittedName>
</protein>
<dbReference type="OrthoDB" id="781564at2759"/>
<dbReference type="AlphaFoldDB" id="A0A067JXL6"/>
<sequence>MALNNPPQKTLETAVDTTRGTEGQPESVSEEEEVEAEELERLESEAKEMAKKILEYRSTFPNQLEVTLASVLSAQRPFLPSMDSGSDLGPAGEFNPGLEEQVNSSKPTSLTEGDQKITEKVRLLKDKISSNVSAMPTVLNRMKECMSKIDNLDSHVGTLHPFSKKKKTS</sequence>
<dbReference type="EMBL" id="KK914782">
    <property type="protein sequence ID" value="KDP28637.1"/>
    <property type="molecule type" value="Genomic_DNA"/>
</dbReference>
<evidence type="ECO:0000256" key="1">
    <source>
        <dbReference type="SAM" id="MobiDB-lite"/>
    </source>
</evidence>
<evidence type="ECO:0000313" key="3">
    <source>
        <dbReference type="Proteomes" id="UP000027138"/>
    </source>
</evidence>
<proteinExistence type="predicted"/>
<dbReference type="PANTHER" id="PTHR36045">
    <property type="entry name" value="OS04G0558500 PROTEIN"/>
    <property type="match status" value="1"/>
</dbReference>
<reference evidence="2 3" key="1">
    <citation type="journal article" date="2014" name="PLoS ONE">
        <title>Global Analysis of Gene Expression Profiles in Physic Nut (Jatropha curcas L.) Seedlings Exposed to Salt Stress.</title>
        <authorList>
            <person name="Zhang L."/>
            <person name="Zhang C."/>
            <person name="Wu P."/>
            <person name="Chen Y."/>
            <person name="Li M."/>
            <person name="Jiang H."/>
            <person name="Wu G."/>
        </authorList>
    </citation>
    <scope>NUCLEOTIDE SEQUENCE [LARGE SCALE GENOMIC DNA]</scope>
    <source>
        <strain evidence="3">cv. GZQX0401</strain>
        <tissue evidence="2">Young leaves</tissue>
    </source>
</reference>
<feature type="compositionally biased region" description="Polar residues" evidence="1">
    <location>
        <begin position="1"/>
        <end position="21"/>
    </location>
</feature>
<evidence type="ECO:0000313" key="2">
    <source>
        <dbReference type="EMBL" id="KDP28637.1"/>
    </source>
</evidence>
<dbReference type="STRING" id="180498.A0A067JXL6"/>
<dbReference type="Proteomes" id="UP000027138">
    <property type="component" value="Unassembled WGS sequence"/>
</dbReference>
<accession>A0A067JXL6</accession>
<keyword evidence="3" id="KW-1185">Reference proteome</keyword>
<organism evidence="2 3">
    <name type="scientific">Jatropha curcas</name>
    <name type="common">Barbados nut</name>
    <dbReference type="NCBI Taxonomy" id="180498"/>
    <lineage>
        <taxon>Eukaryota</taxon>
        <taxon>Viridiplantae</taxon>
        <taxon>Streptophyta</taxon>
        <taxon>Embryophyta</taxon>
        <taxon>Tracheophyta</taxon>
        <taxon>Spermatophyta</taxon>
        <taxon>Magnoliopsida</taxon>
        <taxon>eudicotyledons</taxon>
        <taxon>Gunneridae</taxon>
        <taxon>Pentapetalae</taxon>
        <taxon>rosids</taxon>
        <taxon>fabids</taxon>
        <taxon>Malpighiales</taxon>
        <taxon>Euphorbiaceae</taxon>
        <taxon>Crotonoideae</taxon>
        <taxon>Jatropheae</taxon>
        <taxon>Jatropha</taxon>
    </lineage>
</organism>
<feature type="region of interest" description="Disordered" evidence="1">
    <location>
        <begin position="82"/>
        <end position="116"/>
    </location>
</feature>
<feature type="region of interest" description="Disordered" evidence="1">
    <location>
        <begin position="1"/>
        <end position="36"/>
    </location>
</feature>
<dbReference type="KEGG" id="jcu:105642993"/>
<feature type="compositionally biased region" description="Polar residues" evidence="1">
    <location>
        <begin position="101"/>
        <end position="112"/>
    </location>
</feature>
<dbReference type="PANTHER" id="PTHR36045:SF2">
    <property type="entry name" value="OS04G0558500 PROTEIN"/>
    <property type="match status" value="1"/>
</dbReference>
<name>A0A067JXL6_JATCU</name>